<evidence type="ECO:0008006" key="2">
    <source>
        <dbReference type="Google" id="ProtNLM"/>
    </source>
</evidence>
<gene>
    <name evidence="1" type="ORF">LCGC14_1018340</name>
</gene>
<dbReference type="EMBL" id="LAZR01004051">
    <property type="protein sequence ID" value="KKN12256.1"/>
    <property type="molecule type" value="Genomic_DNA"/>
</dbReference>
<comment type="caution">
    <text evidence="1">The sequence shown here is derived from an EMBL/GenBank/DDBJ whole genome shotgun (WGS) entry which is preliminary data.</text>
</comment>
<name>A0A0F9QGE6_9ZZZZ</name>
<dbReference type="AlphaFoldDB" id="A0A0F9QGE6"/>
<evidence type="ECO:0000313" key="1">
    <source>
        <dbReference type="EMBL" id="KKN12256.1"/>
    </source>
</evidence>
<accession>A0A0F9QGE6</accession>
<reference evidence="1" key="1">
    <citation type="journal article" date="2015" name="Nature">
        <title>Complex archaea that bridge the gap between prokaryotes and eukaryotes.</title>
        <authorList>
            <person name="Spang A."/>
            <person name="Saw J.H."/>
            <person name="Jorgensen S.L."/>
            <person name="Zaremba-Niedzwiedzka K."/>
            <person name="Martijn J."/>
            <person name="Lind A.E."/>
            <person name="van Eijk R."/>
            <person name="Schleper C."/>
            <person name="Guy L."/>
            <person name="Ettema T.J."/>
        </authorList>
    </citation>
    <scope>NUCLEOTIDE SEQUENCE</scope>
</reference>
<dbReference type="PROSITE" id="PS51257">
    <property type="entry name" value="PROKAR_LIPOPROTEIN"/>
    <property type="match status" value="1"/>
</dbReference>
<organism evidence="1">
    <name type="scientific">marine sediment metagenome</name>
    <dbReference type="NCBI Taxonomy" id="412755"/>
    <lineage>
        <taxon>unclassified sequences</taxon>
        <taxon>metagenomes</taxon>
        <taxon>ecological metagenomes</taxon>
    </lineage>
</organism>
<sequence length="84" mass="8904">MRIEWIIAAAVFAFYGCSYDVSATPAGKNTHLIEVDGCSRHAKPAEKLDRAAAQFCGQKGTYGLRHVKVSSGGCNASAIVECTP</sequence>
<proteinExistence type="predicted"/>
<protein>
    <recommendedName>
        <fullName evidence="2">Lipoprotein</fullName>
    </recommendedName>
</protein>